<protein>
    <submittedName>
        <fullName evidence="1">Uncharacterized protein</fullName>
    </submittedName>
</protein>
<reference evidence="1" key="1">
    <citation type="journal article" date="2015" name="Nature">
        <title>Complex archaea that bridge the gap between prokaryotes and eukaryotes.</title>
        <authorList>
            <person name="Spang A."/>
            <person name="Saw J.H."/>
            <person name="Jorgensen S.L."/>
            <person name="Zaremba-Niedzwiedzka K."/>
            <person name="Martijn J."/>
            <person name="Lind A.E."/>
            <person name="van Eijk R."/>
            <person name="Schleper C."/>
            <person name="Guy L."/>
            <person name="Ettema T.J."/>
        </authorList>
    </citation>
    <scope>NUCLEOTIDE SEQUENCE</scope>
</reference>
<name>A0A0F9G1N5_9ZZZZ</name>
<dbReference type="AlphaFoldDB" id="A0A0F9G1N5"/>
<comment type="caution">
    <text evidence="1">The sequence shown here is derived from an EMBL/GenBank/DDBJ whole genome shotgun (WGS) entry which is preliminary data.</text>
</comment>
<sequence>MMNTKLRGGGATLSDSTPGVALIWLAVLRAL</sequence>
<organism evidence="1">
    <name type="scientific">marine sediment metagenome</name>
    <dbReference type="NCBI Taxonomy" id="412755"/>
    <lineage>
        <taxon>unclassified sequences</taxon>
        <taxon>metagenomes</taxon>
        <taxon>ecological metagenomes</taxon>
    </lineage>
</organism>
<accession>A0A0F9G1N5</accession>
<proteinExistence type="predicted"/>
<evidence type="ECO:0000313" key="1">
    <source>
        <dbReference type="EMBL" id="KKL92629.1"/>
    </source>
</evidence>
<gene>
    <name evidence="1" type="ORF">LCGC14_1882830</name>
</gene>
<dbReference type="EMBL" id="LAZR01019413">
    <property type="protein sequence ID" value="KKL92629.1"/>
    <property type="molecule type" value="Genomic_DNA"/>
</dbReference>